<dbReference type="EMBL" id="CAXITT010000597">
    <property type="protein sequence ID" value="CAL1544110.1"/>
    <property type="molecule type" value="Genomic_DNA"/>
</dbReference>
<dbReference type="GO" id="GO:0005929">
    <property type="term" value="C:cilium"/>
    <property type="evidence" value="ECO:0007669"/>
    <property type="project" value="TreeGrafter"/>
</dbReference>
<accession>A0AAV2IB99</accession>
<dbReference type="AlphaFoldDB" id="A0AAV2IB99"/>
<organism evidence="1 2">
    <name type="scientific">Lymnaea stagnalis</name>
    <name type="common">Great pond snail</name>
    <name type="synonym">Helix stagnalis</name>
    <dbReference type="NCBI Taxonomy" id="6523"/>
    <lineage>
        <taxon>Eukaryota</taxon>
        <taxon>Metazoa</taxon>
        <taxon>Spiralia</taxon>
        <taxon>Lophotrochozoa</taxon>
        <taxon>Mollusca</taxon>
        <taxon>Gastropoda</taxon>
        <taxon>Heterobranchia</taxon>
        <taxon>Euthyneura</taxon>
        <taxon>Panpulmonata</taxon>
        <taxon>Hygrophila</taxon>
        <taxon>Lymnaeoidea</taxon>
        <taxon>Lymnaeidae</taxon>
        <taxon>Lymnaea</taxon>
    </lineage>
</organism>
<dbReference type="InterPro" id="IPR028765">
    <property type="entry name" value="IQCB1"/>
</dbReference>
<evidence type="ECO:0008006" key="3">
    <source>
        <dbReference type="Google" id="ProtNLM"/>
    </source>
</evidence>
<dbReference type="PANTHER" id="PTHR15673">
    <property type="entry name" value="IQ CALMODULIN-BINDING MOTIF CONTAINING PROTEIN 1"/>
    <property type="match status" value="1"/>
</dbReference>
<keyword evidence="2" id="KW-1185">Reference proteome</keyword>
<dbReference type="SMART" id="SM00015">
    <property type="entry name" value="IQ"/>
    <property type="match status" value="3"/>
</dbReference>
<protein>
    <recommendedName>
        <fullName evidence="3">IQ calmodulin-binding motif-containing protein 1</fullName>
    </recommendedName>
</protein>
<dbReference type="PANTHER" id="PTHR15673:SF2">
    <property type="entry name" value="IQ CALMODULIN-BINDING MOTIF-CONTAINING PROTEIN 1"/>
    <property type="match status" value="1"/>
</dbReference>
<evidence type="ECO:0000313" key="1">
    <source>
        <dbReference type="EMBL" id="CAL1544110.1"/>
    </source>
</evidence>
<dbReference type="GO" id="GO:0005516">
    <property type="term" value="F:calmodulin binding"/>
    <property type="evidence" value="ECO:0007669"/>
    <property type="project" value="InterPro"/>
</dbReference>
<comment type="caution">
    <text evidence="1">The sequence shown here is derived from an EMBL/GenBank/DDBJ whole genome shotgun (WGS) entry which is preliminary data.</text>
</comment>
<dbReference type="InterPro" id="IPR000048">
    <property type="entry name" value="IQ_motif_EF-hand-BS"/>
</dbReference>
<dbReference type="Proteomes" id="UP001497497">
    <property type="component" value="Unassembled WGS sequence"/>
</dbReference>
<evidence type="ECO:0000313" key="2">
    <source>
        <dbReference type="Proteomes" id="UP001497497"/>
    </source>
</evidence>
<dbReference type="CDD" id="cd23767">
    <property type="entry name" value="IQCD"/>
    <property type="match status" value="1"/>
</dbReference>
<dbReference type="GO" id="GO:0060271">
    <property type="term" value="P:cilium assembly"/>
    <property type="evidence" value="ECO:0007669"/>
    <property type="project" value="InterPro"/>
</dbReference>
<sequence>MDTSRSPLTPRGDKRVIFLAKQISESKDRKVPSILLALRPLLLESPASTQAGVKLRQEIWEYNLLRVLVLVLKQDYSIIDGQWETAAELAMVLSNATCGLNLKNVEQHQLEKDHLPKCVENILLLARHLCTIMSDTPLTQKKESSQLAISFKVVLDALVRLCSGYTFMTPSAISSQWLLQLLVSDNAVVTNITMETIEKFLRLDPNLLSTIEENTVFTLLDELIYKLTVNTDRSIAVAACRCLIKICDSQDKLVKSLCTRYVGLRPLLKRWEGKGFDRDLRHISFLLESGSASKAKSQRQDECARYIQAVWKGYSSRRKLQRANKAFSKFQKSYRYKLKKAKEEQVKLQTQYQSELYFQMKLRRQQLLRTLDERRLKTLEILPASQIENYLKKEKSVAATRIQTLWRGHRERSKLTERQNIAKQVHAAIIIQRAFRKWLEKTALSEQAFPTYLKPQGLTDARRTELIQQIGQWKEQHPTRIDSREELEAVHRRAQEMLARHYQSIRPYRKLEYQCENLMARLDTDMELIQLAPNLQEVTQKDVDMYSSRSLPIATVAKQQHNQTLLRLQQPWWKVLGMDDLEPNEEEKERIRAEVHLETLGI</sequence>
<dbReference type="Pfam" id="PF00612">
    <property type="entry name" value="IQ"/>
    <property type="match status" value="3"/>
</dbReference>
<dbReference type="SUPFAM" id="SSF48371">
    <property type="entry name" value="ARM repeat"/>
    <property type="match status" value="1"/>
</dbReference>
<reference evidence="1 2" key="1">
    <citation type="submission" date="2024-04" db="EMBL/GenBank/DDBJ databases">
        <authorList>
            <consortium name="Genoscope - CEA"/>
            <person name="William W."/>
        </authorList>
    </citation>
    <scope>NUCLEOTIDE SEQUENCE [LARGE SCALE GENOMIC DNA]</scope>
</reference>
<dbReference type="PROSITE" id="PS50096">
    <property type="entry name" value="IQ"/>
    <property type="match status" value="2"/>
</dbReference>
<proteinExistence type="predicted"/>
<dbReference type="Gene3D" id="1.20.5.190">
    <property type="match status" value="1"/>
</dbReference>
<name>A0AAV2IB99_LYMST</name>
<gene>
    <name evidence="1" type="ORF">GSLYS_00017623001</name>
</gene>
<dbReference type="InterPro" id="IPR016024">
    <property type="entry name" value="ARM-type_fold"/>
</dbReference>